<evidence type="ECO:0000313" key="2">
    <source>
        <dbReference type="EMBL" id="KAF0922394.1"/>
    </source>
</evidence>
<keyword evidence="3" id="KW-1185">Reference proteome</keyword>
<feature type="region of interest" description="Disordered" evidence="1">
    <location>
        <begin position="17"/>
        <end position="70"/>
    </location>
</feature>
<proteinExistence type="predicted"/>
<evidence type="ECO:0000256" key="1">
    <source>
        <dbReference type="SAM" id="MobiDB-lite"/>
    </source>
</evidence>
<comment type="caution">
    <text evidence="2">The sequence shown here is derived from an EMBL/GenBank/DDBJ whole genome shotgun (WGS) entry which is preliminary data.</text>
</comment>
<accession>A0A6G1ED69</accession>
<organism evidence="2 3">
    <name type="scientific">Oryza meyeriana var. granulata</name>
    <dbReference type="NCBI Taxonomy" id="110450"/>
    <lineage>
        <taxon>Eukaryota</taxon>
        <taxon>Viridiplantae</taxon>
        <taxon>Streptophyta</taxon>
        <taxon>Embryophyta</taxon>
        <taxon>Tracheophyta</taxon>
        <taxon>Spermatophyta</taxon>
        <taxon>Magnoliopsida</taxon>
        <taxon>Liliopsida</taxon>
        <taxon>Poales</taxon>
        <taxon>Poaceae</taxon>
        <taxon>BOP clade</taxon>
        <taxon>Oryzoideae</taxon>
        <taxon>Oryzeae</taxon>
        <taxon>Oryzinae</taxon>
        <taxon>Oryza</taxon>
        <taxon>Oryza meyeriana</taxon>
    </lineage>
</organism>
<sequence length="70" mass="7862">MLDPVFWWLEKGWEGGRVDGDRKEAAREPPSCQSGKPVTSRDTRPPLSSQQSHGQIMGRRESVLKPARST</sequence>
<reference evidence="2 3" key="1">
    <citation type="submission" date="2019-11" db="EMBL/GenBank/DDBJ databases">
        <title>Whole genome sequence of Oryza granulata.</title>
        <authorList>
            <person name="Li W."/>
        </authorList>
    </citation>
    <scope>NUCLEOTIDE SEQUENCE [LARGE SCALE GENOMIC DNA]</scope>
    <source>
        <strain evidence="3">cv. Menghai</strain>
        <tissue evidence="2">Leaf</tissue>
    </source>
</reference>
<protein>
    <submittedName>
        <fullName evidence="2">Uncharacterized protein</fullName>
    </submittedName>
</protein>
<dbReference type="EMBL" id="SPHZ02000004">
    <property type="protein sequence ID" value="KAF0922394.1"/>
    <property type="molecule type" value="Genomic_DNA"/>
</dbReference>
<feature type="compositionally biased region" description="Basic and acidic residues" evidence="1">
    <location>
        <begin position="17"/>
        <end position="27"/>
    </location>
</feature>
<evidence type="ECO:0000313" key="3">
    <source>
        <dbReference type="Proteomes" id="UP000479710"/>
    </source>
</evidence>
<dbReference type="AlphaFoldDB" id="A0A6G1ED69"/>
<name>A0A6G1ED69_9ORYZ</name>
<gene>
    <name evidence="2" type="ORF">E2562_034548</name>
</gene>
<dbReference type="Proteomes" id="UP000479710">
    <property type="component" value="Unassembled WGS sequence"/>
</dbReference>